<organism evidence="1 2">
    <name type="scientific">Pleurodeles waltl</name>
    <name type="common">Iberian ribbed newt</name>
    <dbReference type="NCBI Taxonomy" id="8319"/>
    <lineage>
        <taxon>Eukaryota</taxon>
        <taxon>Metazoa</taxon>
        <taxon>Chordata</taxon>
        <taxon>Craniata</taxon>
        <taxon>Vertebrata</taxon>
        <taxon>Euteleostomi</taxon>
        <taxon>Amphibia</taxon>
        <taxon>Batrachia</taxon>
        <taxon>Caudata</taxon>
        <taxon>Salamandroidea</taxon>
        <taxon>Salamandridae</taxon>
        <taxon>Pleurodelinae</taxon>
        <taxon>Pleurodeles</taxon>
    </lineage>
</organism>
<accession>A0AAV7P686</accession>
<gene>
    <name evidence="1" type="ORF">NDU88_001261</name>
</gene>
<dbReference type="EMBL" id="JANPWB010000011">
    <property type="protein sequence ID" value="KAJ1122777.1"/>
    <property type="molecule type" value="Genomic_DNA"/>
</dbReference>
<protein>
    <submittedName>
        <fullName evidence="1">Uncharacterized protein</fullName>
    </submittedName>
</protein>
<sequence length="50" mass="5404">LLPSDGSFFAPSAGISWASAQSRLCRDSWTWSPCSTGTLVRKYTLVALLV</sequence>
<feature type="non-terminal residue" evidence="1">
    <location>
        <position position="1"/>
    </location>
</feature>
<dbReference type="Proteomes" id="UP001066276">
    <property type="component" value="Chromosome 7"/>
</dbReference>
<reference evidence="1" key="1">
    <citation type="journal article" date="2022" name="bioRxiv">
        <title>Sequencing and chromosome-scale assembly of the giantPleurodeles waltlgenome.</title>
        <authorList>
            <person name="Brown T."/>
            <person name="Elewa A."/>
            <person name="Iarovenko S."/>
            <person name="Subramanian E."/>
            <person name="Araus A.J."/>
            <person name="Petzold A."/>
            <person name="Susuki M."/>
            <person name="Suzuki K.-i.T."/>
            <person name="Hayashi T."/>
            <person name="Toyoda A."/>
            <person name="Oliveira C."/>
            <person name="Osipova E."/>
            <person name="Leigh N.D."/>
            <person name="Simon A."/>
            <person name="Yun M.H."/>
        </authorList>
    </citation>
    <scope>NUCLEOTIDE SEQUENCE</scope>
    <source>
        <strain evidence="1">20211129_DDA</strain>
        <tissue evidence="1">Liver</tissue>
    </source>
</reference>
<evidence type="ECO:0000313" key="1">
    <source>
        <dbReference type="EMBL" id="KAJ1122777.1"/>
    </source>
</evidence>
<feature type="non-terminal residue" evidence="1">
    <location>
        <position position="50"/>
    </location>
</feature>
<comment type="caution">
    <text evidence="1">The sequence shown here is derived from an EMBL/GenBank/DDBJ whole genome shotgun (WGS) entry which is preliminary data.</text>
</comment>
<proteinExistence type="predicted"/>
<keyword evidence="2" id="KW-1185">Reference proteome</keyword>
<name>A0AAV7P686_PLEWA</name>
<evidence type="ECO:0000313" key="2">
    <source>
        <dbReference type="Proteomes" id="UP001066276"/>
    </source>
</evidence>
<dbReference type="AlphaFoldDB" id="A0AAV7P686"/>